<dbReference type="GO" id="GO:0005524">
    <property type="term" value="F:ATP binding"/>
    <property type="evidence" value="ECO:0007669"/>
    <property type="project" value="InterPro"/>
</dbReference>
<evidence type="ECO:0000259" key="3">
    <source>
        <dbReference type="Pfam" id="PF20454"/>
    </source>
</evidence>
<dbReference type="Proteomes" id="UP000031643">
    <property type="component" value="Chromosome"/>
</dbReference>
<reference evidence="4 5" key="1">
    <citation type="submission" date="2014-09" db="EMBL/GenBank/DDBJ databases">
        <title>Genome sequencing of Methyloceanibacter caenitepidi Gela4.</title>
        <authorList>
            <person name="Takeuchi M."/>
            <person name="Susumu S."/>
            <person name="Kamagata Y."/>
            <person name="Oshima K."/>
            <person name="Hattori M."/>
            <person name="Iwasaki W."/>
        </authorList>
    </citation>
    <scope>NUCLEOTIDE SEQUENCE [LARGE SCALE GENOMIC DNA]</scope>
    <source>
        <strain evidence="4 5">Gela4</strain>
    </source>
</reference>
<dbReference type="KEGG" id="mcg:GL4_2028"/>
<dbReference type="HOGENOM" id="CLU_023850_4_1_5"/>
<evidence type="ECO:0000256" key="1">
    <source>
        <dbReference type="SAM" id="MobiDB-lite"/>
    </source>
</evidence>
<proteinExistence type="inferred from homology"/>
<organism evidence="4 5">
    <name type="scientific">Methyloceanibacter caenitepidi</name>
    <dbReference type="NCBI Taxonomy" id="1384459"/>
    <lineage>
        <taxon>Bacteria</taxon>
        <taxon>Pseudomonadati</taxon>
        <taxon>Pseudomonadota</taxon>
        <taxon>Alphaproteobacteria</taxon>
        <taxon>Hyphomicrobiales</taxon>
        <taxon>Hyphomicrobiaceae</taxon>
        <taxon>Methyloceanibacter</taxon>
    </lineage>
</organism>
<dbReference type="GO" id="GO:0016887">
    <property type="term" value="F:ATP hydrolysis activity"/>
    <property type="evidence" value="ECO:0007669"/>
    <property type="project" value="InterPro"/>
</dbReference>
<evidence type="ECO:0000313" key="4">
    <source>
        <dbReference type="EMBL" id="BAQ17475.1"/>
    </source>
</evidence>
<evidence type="ECO:0000313" key="5">
    <source>
        <dbReference type="Proteomes" id="UP000031643"/>
    </source>
</evidence>
<dbReference type="InterPro" id="IPR046453">
    <property type="entry name" value="GpA_ATPase"/>
</dbReference>
<dbReference type="InterPro" id="IPR008866">
    <property type="entry name" value="Phage_lambda_GpA-like"/>
</dbReference>
<dbReference type="HAMAP" id="MF_04144">
    <property type="entry name" value="TERL_LAMBDA"/>
    <property type="match status" value="1"/>
</dbReference>
<dbReference type="GO" id="GO:0004519">
    <property type="term" value="F:endonuclease activity"/>
    <property type="evidence" value="ECO:0007669"/>
    <property type="project" value="InterPro"/>
</dbReference>
<dbReference type="RefSeq" id="WP_045367027.1">
    <property type="nucleotide sequence ID" value="NZ_AP014648.1"/>
</dbReference>
<feature type="domain" description="Phage terminase large subunit GpA ATPase" evidence="2">
    <location>
        <begin position="47"/>
        <end position="280"/>
    </location>
</feature>
<keyword evidence="5" id="KW-1185">Reference proteome</keyword>
<dbReference type="InterPro" id="IPR046454">
    <property type="entry name" value="GpA_endonuclease"/>
</dbReference>
<evidence type="ECO:0000259" key="2">
    <source>
        <dbReference type="Pfam" id="PF05876"/>
    </source>
</evidence>
<feature type="region of interest" description="Disordered" evidence="1">
    <location>
        <begin position="573"/>
        <end position="595"/>
    </location>
</feature>
<accession>A0A0A8K3K3</accession>
<sequence length="595" mass="64986">MAAKLDKALAVAVEYLRPPPLVPLSTWLEDNVRLPYGLSAEGGPLCLWPTQRGIADALTDPALERVTLIKAARCGFTSLLTGLIGHHCRNDPAAVLCVLPTESDCRDYIAADIEPIFEASPSLRGVLGEPGKGEAGRNLITHRMFEGGSLKIVAAKAPRNLRRHTARILLVDEADACEIGAEGNPIALAEKRTLSFANRKIIVGSTPLDADTSHVLRLWAQSDQRVFELPCPHCGDPFELLWNHIEWPDGKPAEACAVCPSCGGVIEEGQKRDMVEAGAWRITRPDVKGHAGFRLNALVSLLPNASWAKLAAEYLTAKDDAEELRVFVNTVLAEPWREAVDDVDDADLASCAVPISLEAIPEDVLAITCGVDVQDDRLEVSTFGWSKDGVPFVLDHRALYGAPDSNEAWLDLDEHLKDRWRHPRGGWLKIDATCVDAGSGSHYDVVTRFCQARTSRRVFAIKGASGFGRPAISRSRAKRGLLFIIGVDGIKTNILGRLAKPGAIRFSDQLEPIYFEQLCSERRVTRMSRGKPVVRLEAIPGRENHTLDSAVYAFAAKAALTINLDAREAELSTTIPPSPKRPAVHRSAFMERGRV</sequence>
<gene>
    <name evidence="4" type="ORF">GL4_2028</name>
</gene>
<protein>
    <submittedName>
        <fullName evidence="4">Phage terminase, large subunit</fullName>
    </submittedName>
</protein>
<dbReference type="Pfam" id="PF05876">
    <property type="entry name" value="GpA_ATPase"/>
    <property type="match status" value="1"/>
</dbReference>
<dbReference type="STRING" id="1384459.GL4_2028"/>
<dbReference type="AlphaFoldDB" id="A0A0A8K3K3"/>
<name>A0A0A8K3K3_9HYPH</name>
<dbReference type="Pfam" id="PF20454">
    <property type="entry name" value="GpA_nuclease"/>
    <property type="match status" value="1"/>
</dbReference>
<dbReference type="InterPro" id="IPR027417">
    <property type="entry name" value="P-loop_NTPase"/>
</dbReference>
<feature type="domain" description="Terminase large subunit GpA endonuclease" evidence="3">
    <location>
        <begin position="290"/>
        <end position="563"/>
    </location>
</feature>
<dbReference type="Gene3D" id="3.40.50.300">
    <property type="entry name" value="P-loop containing nucleotide triphosphate hydrolases"/>
    <property type="match status" value="1"/>
</dbReference>
<dbReference type="OrthoDB" id="5181253at2"/>
<dbReference type="EMBL" id="AP014648">
    <property type="protein sequence ID" value="BAQ17475.1"/>
    <property type="molecule type" value="Genomic_DNA"/>
</dbReference>